<dbReference type="EMBL" id="JAMWBK010000003">
    <property type="protein sequence ID" value="KAJ8906742.1"/>
    <property type="molecule type" value="Genomic_DNA"/>
</dbReference>
<dbReference type="InterPro" id="IPR027267">
    <property type="entry name" value="AH/BAR_dom_sf"/>
</dbReference>
<comment type="caution">
    <text evidence="2">The sequence shown here is derived from an EMBL/GenBank/DDBJ whole genome shotgun (WGS) entry which is preliminary data.</text>
</comment>
<evidence type="ECO:0008006" key="4">
    <source>
        <dbReference type="Google" id="ProtNLM"/>
    </source>
</evidence>
<sequence>MGMITNFKRSVQRKVNGPAPTGNSDIDEYVQRLCNISSALEESSNSIIWSQQQWAKLYRGIKFQFENFANVYPDDDEYRQVFKQGSEHCNNIAKTYSNEDLTLPGRRMDFKVQEYLVEINAVLKESKYLEEAYANYKAGVEKISHLERAKRVDHEKIARFEESTEVLRKNYIAMSDSLLTKMKRVYSKRKVMFNTAYVAYWRSQMTFISMLEEETKETKAYVTKHEKEYLNMDVSKLC</sequence>
<dbReference type="SUPFAM" id="SSF103657">
    <property type="entry name" value="BAR/IMD domain-like"/>
    <property type="match status" value="1"/>
</dbReference>
<accession>A0AAV8V070</accession>
<dbReference type="Proteomes" id="UP001157974">
    <property type="component" value="Unassembled WGS sequence"/>
</dbReference>
<feature type="region of interest" description="Disordered" evidence="1">
    <location>
        <begin position="1"/>
        <end position="23"/>
    </location>
</feature>
<dbReference type="AlphaFoldDB" id="A0AAV8V070"/>
<dbReference type="Gene3D" id="1.20.1270.60">
    <property type="entry name" value="Arfaptin homology (AH) domain/BAR domain"/>
    <property type="match status" value="1"/>
</dbReference>
<evidence type="ECO:0000313" key="3">
    <source>
        <dbReference type="Proteomes" id="UP001157974"/>
    </source>
</evidence>
<organism evidence="2 3">
    <name type="scientific">Rhodosorus marinus</name>
    <dbReference type="NCBI Taxonomy" id="101924"/>
    <lineage>
        <taxon>Eukaryota</taxon>
        <taxon>Rhodophyta</taxon>
        <taxon>Stylonematophyceae</taxon>
        <taxon>Stylonematales</taxon>
        <taxon>Stylonemataceae</taxon>
        <taxon>Rhodosorus</taxon>
    </lineage>
</organism>
<gene>
    <name evidence="2" type="ORF">NDN08_003231</name>
</gene>
<protein>
    <recommendedName>
        <fullName evidence="4">BAR domain-containing protein</fullName>
    </recommendedName>
</protein>
<proteinExistence type="predicted"/>
<evidence type="ECO:0000256" key="1">
    <source>
        <dbReference type="SAM" id="MobiDB-lite"/>
    </source>
</evidence>
<evidence type="ECO:0000313" key="2">
    <source>
        <dbReference type="EMBL" id="KAJ8906742.1"/>
    </source>
</evidence>
<reference evidence="2 3" key="1">
    <citation type="journal article" date="2023" name="Nat. Commun.">
        <title>Origin of minicircular mitochondrial genomes in red algae.</title>
        <authorList>
            <person name="Lee Y."/>
            <person name="Cho C.H."/>
            <person name="Lee Y.M."/>
            <person name="Park S.I."/>
            <person name="Yang J.H."/>
            <person name="West J.A."/>
            <person name="Bhattacharya D."/>
            <person name="Yoon H.S."/>
        </authorList>
    </citation>
    <scope>NUCLEOTIDE SEQUENCE [LARGE SCALE GENOMIC DNA]</scope>
    <source>
        <strain evidence="2 3">CCMP1338</strain>
        <tissue evidence="2">Whole cell</tissue>
    </source>
</reference>
<name>A0AAV8V070_9RHOD</name>
<keyword evidence="3" id="KW-1185">Reference proteome</keyword>